<reference evidence="2" key="2">
    <citation type="submission" date="2010-04" db="EMBL/GenBank/DDBJ databases">
        <authorList>
            <person name="Buell R."/>
            <person name="Hamilton J."/>
            <person name="Hostetler J."/>
        </authorList>
    </citation>
    <scope>NUCLEOTIDE SEQUENCE [LARGE SCALE GENOMIC DNA]</scope>
    <source>
        <strain evidence="2">DAOM:BR144</strain>
    </source>
</reference>
<sequence length="71" mass="8140">MCNLMIVSETVAWAREAYVISYINETTPLNESDTKAADLRYDDFPEVSQLCDRFLGKLDAAFAFSRQQKLE</sequence>
<dbReference type="AlphaFoldDB" id="K3W5L6"/>
<proteinExistence type="predicted"/>
<protein>
    <submittedName>
        <fullName evidence="1">Uncharacterized protein</fullName>
    </submittedName>
</protein>
<dbReference type="EnsemblProtists" id="PYU1_T000257">
    <property type="protein sequence ID" value="PYU1_T000257"/>
    <property type="gene ID" value="PYU1_G000257"/>
</dbReference>
<evidence type="ECO:0000313" key="1">
    <source>
        <dbReference type="EnsemblProtists" id="PYU1_T000257"/>
    </source>
</evidence>
<reference evidence="2" key="1">
    <citation type="journal article" date="2010" name="Genome Biol.">
        <title>Genome sequence of the necrotrophic plant pathogen Pythium ultimum reveals original pathogenicity mechanisms and effector repertoire.</title>
        <authorList>
            <person name="Levesque C.A."/>
            <person name="Brouwer H."/>
            <person name="Cano L."/>
            <person name="Hamilton J.P."/>
            <person name="Holt C."/>
            <person name="Huitema E."/>
            <person name="Raffaele S."/>
            <person name="Robideau G.P."/>
            <person name="Thines M."/>
            <person name="Win J."/>
            <person name="Zerillo M.M."/>
            <person name="Beakes G.W."/>
            <person name="Boore J.L."/>
            <person name="Busam D."/>
            <person name="Dumas B."/>
            <person name="Ferriera S."/>
            <person name="Fuerstenberg S.I."/>
            <person name="Gachon C.M."/>
            <person name="Gaulin E."/>
            <person name="Govers F."/>
            <person name="Grenville-Briggs L."/>
            <person name="Horner N."/>
            <person name="Hostetler J."/>
            <person name="Jiang R.H."/>
            <person name="Johnson J."/>
            <person name="Krajaejun T."/>
            <person name="Lin H."/>
            <person name="Meijer H.J."/>
            <person name="Moore B."/>
            <person name="Morris P."/>
            <person name="Phuntmart V."/>
            <person name="Puiu D."/>
            <person name="Shetty J."/>
            <person name="Stajich J.E."/>
            <person name="Tripathy S."/>
            <person name="Wawra S."/>
            <person name="van West P."/>
            <person name="Whitty B.R."/>
            <person name="Coutinho P.M."/>
            <person name="Henrissat B."/>
            <person name="Martin F."/>
            <person name="Thomas P.D."/>
            <person name="Tyler B.M."/>
            <person name="De Vries R.P."/>
            <person name="Kamoun S."/>
            <person name="Yandell M."/>
            <person name="Tisserat N."/>
            <person name="Buell C.R."/>
        </authorList>
    </citation>
    <scope>NUCLEOTIDE SEQUENCE</scope>
    <source>
        <strain evidence="2">DAOM:BR144</strain>
    </source>
</reference>
<name>K3W5L6_GLOUD</name>
<accession>K3W5L6</accession>
<reference evidence="1" key="3">
    <citation type="submission" date="2015-02" db="UniProtKB">
        <authorList>
            <consortium name="EnsemblProtists"/>
        </authorList>
    </citation>
    <scope>IDENTIFICATION</scope>
    <source>
        <strain evidence="1">DAOM BR144</strain>
    </source>
</reference>
<organism evidence="1 2">
    <name type="scientific">Globisporangium ultimum (strain ATCC 200006 / CBS 805.95 / DAOM BR144)</name>
    <name type="common">Pythium ultimum</name>
    <dbReference type="NCBI Taxonomy" id="431595"/>
    <lineage>
        <taxon>Eukaryota</taxon>
        <taxon>Sar</taxon>
        <taxon>Stramenopiles</taxon>
        <taxon>Oomycota</taxon>
        <taxon>Peronosporomycetes</taxon>
        <taxon>Pythiales</taxon>
        <taxon>Pythiaceae</taxon>
        <taxon>Globisporangium</taxon>
    </lineage>
</organism>
<dbReference type="VEuPathDB" id="FungiDB:PYU1_G000257"/>
<dbReference type="HOGENOM" id="CLU_2745659_0_0_1"/>
<dbReference type="EMBL" id="GL376636">
    <property type="status" value="NOT_ANNOTATED_CDS"/>
    <property type="molecule type" value="Genomic_DNA"/>
</dbReference>
<dbReference type="InParanoid" id="K3W5L6"/>
<evidence type="ECO:0000313" key="2">
    <source>
        <dbReference type="Proteomes" id="UP000019132"/>
    </source>
</evidence>
<dbReference type="Proteomes" id="UP000019132">
    <property type="component" value="Unassembled WGS sequence"/>
</dbReference>
<keyword evidence="2" id="KW-1185">Reference proteome</keyword>